<dbReference type="InterPro" id="IPR036286">
    <property type="entry name" value="LexA/Signal_pep-like_sf"/>
</dbReference>
<sequence>MESEMLMDEVVRLLRQGCSVTLRVTGKSMCPFLMPTRDKVLLCPALSFRIGDIVLVGTATKEFVLHRIYEMGMDTLLLMGDGNLSQMEVCSRDVVLGKAVKIIRKGHEVDCSSRMERFLSLTWMRLRPFRRGLLVVCRFFLNGLDDKK</sequence>
<dbReference type="EMBL" id="QSHQ01000016">
    <property type="protein sequence ID" value="RHC29218.1"/>
    <property type="molecule type" value="Genomic_DNA"/>
</dbReference>
<evidence type="ECO:0000313" key="1">
    <source>
        <dbReference type="EMBL" id="RHC29218.1"/>
    </source>
</evidence>
<dbReference type="AlphaFoldDB" id="A0A413ZQZ2"/>
<reference evidence="1 2" key="1">
    <citation type="submission" date="2018-08" db="EMBL/GenBank/DDBJ databases">
        <title>A genome reference for cultivated species of the human gut microbiota.</title>
        <authorList>
            <person name="Zou Y."/>
            <person name="Xue W."/>
            <person name="Luo G."/>
        </authorList>
    </citation>
    <scope>NUCLEOTIDE SEQUENCE [LARGE SCALE GENOMIC DNA]</scope>
    <source>
        <strain evidence="1 2">AM36-9BH</strain>
    </source>
</reference>
<comment type="caution">
    <text evidence="1">The sequence shown here is derived from an EMBL/GenBank/DDBJ whole genome shotgun (WGS) entry which is preliminary data.</text>
</comment>
<dbReference type="SUPFAM" id="SSF51306">
    <property type="entry name" value="LexA/Signal peptidase"/>
    <property type="match status" value="1"/>
</dbReference>
<evidence type="ECO:0000313" key="2">
    <source>
        <dbReference type="Proteomes" id="UP000285305"/>
    </source>
</evidence>
<name>A0A413ZQZ2_BACSE</name>
<accession>A0A413ZQZ2</accession>
<organism evidence="1 2">
    <name type="scientific">Bacteroides stercoris</name>
    <dbReference type="NCBI Taxonomy" id="46506"/>
    <lineage>
        <taxon>Bacteria</taxon>
        <taxon>Pseudomonadati</taxon>
        <taxon>Bacteroidota</taxon>
        <taxon>Bacteroidia</taxon>
        <taxon>Bacteroidales</taxon>
        <taxon>Bacteroidaceae</taxon>
        <taxon>Bacteroides</taxon>
    </lineage>
</organism>
<protein>
    <submittedName>
        <fullName evidence="1">Peptidase S41</fullName>
    </submittedName>
</protein>
<dbReference type="CDD" id="cd06462">
    <property type="entry name" value="Peptidase_S24_S26"/>
    <property type="match status" value="1"/>
</dbReference>
<dbReference type="Proteomes" id="UP000285305">
    <property type="component" value="Unassembled WGS sequence"/>
</dbReference>
<gene>
    <name evidence="1" type="ORF">DW853_09840</name>
</gene>
<proteinExistence type="predicted"/>
<dbReference type="RefSeq" id="WP_117899568.1">
    <property type="nucleotide sequence ID" value="NZ_QSHQ01000016.1"/>
</dbReference>
<dbReference type="Gene3D" id="2.10.109.10">
    <property type="entry name" value="Umud Fragment, subunit A"/>
    <property type="match status" value="1"/>
</dbReference>